<dbReference type="AlphaFoldDB" id="D2TXK7"/>
<protein>
    <submittedName>
        <fullName evidence="1">Phage transcriptional regulator</fullName>
    </submittedName>
</protein>
<gene>
    <name evidence="1" type="ORF">ARN_08320</name>
</gene>
<proteinExistence type="predicted"/>
<dbReference type="NCBIfam" id="TIGR02681">
    <property type="entry name" value="phage_pRha"/>
    <property type="match status" value="1"/>
</dbReference>
<name>D2TXK7_9GAMM</name>
<evidence type="ECO:0000313" key="1">
    <source>
        <dbReference type="EMBL" id="CBA72125.1"/>
    </source>
</evidence>
<dbReference type="Pfam" id="PF09669">
    <property type="entry name" value="Phage_pRha"/>
    <property type="match status" value="1"/>
</dbReference>
<dbReference type="EMBL" id="FN545173">
    <property type="protein sequence ID" value="CBA72125.1"/>
    <property type="molecule type" value="Genomic_DNA"/>
</dbReference>
<sequence>MVSKVVRNFNTTIGGHMTPQLSTINPKVTIRNGKAITTSIAVAEYFEKQHKDVLKKIRSLECSTAFTMANFCAVGVEVKAGFNKREIEAYEMTKDGFVFLVMGFTGKKAAQFKEAYIAEFNRMETKLHSTPQPHTKAAERFSHSDTRNLTHLVWCMTNGFRFERSWSNAVWLALREVTGTPSPERFQVEHIPLMADECRRIYYITESLRQIINDAEKQTIKRLLRKRENIDTVLTEIKQLFEQFHYEQIGIITARTDHWYEGELTHFLERH</sequence>
<dbReference type="InterPro" id="IPR014054">
    <property type="entry name" value="Phage_regulatory_Rha"/>
</dbReference>
<accession>D2TXK7</accession>
<organism evidence="1">
    <name type="scientific">Arsenophonus nasoniae</name>
    <name type="common">son-killer infecting Nasonia vitripennis</name>
    <dbReference type="NCBI Taxonomy" id="638"/>
    <lineage>
        <taxon>Bacteria</taxon>
        <taxon>Pseudomonadati</taxon>
        <taxon>Pseudomonadota</taxon>
        <taxon>Gammaproteobacteria</taxon>
        <taxon>Enterobacterales</taxon>
        <taxon>Morganellaceae</taxon>
        <taxon>Arsenophonus</taxon>
    </lineage>
</organism>
<reference evidence="1" key="1">
    <citation type="journal article" date="2010" name="Insect Mol. Biol.">
        <title>The draft genome sequence of Arsenophonus nasoniae, son-killer bacterium of Nasonia vitripennis, reveals genes associated with virulence and symbiosis.</title>
        <authorList>
            <person name="Wilkes T."/>
            <person name="Darby A.C."/>
            <person name="Choi J."/>
            <person name="Colborne J.K."/>
            <person name="Werren J.H."/>
            <person name="Hurst G.D.D."/>
        </authorList>
    </citation>
    <scope>NUCLEOTIDE SEQUENCE</scope>
</reference>